<evidence type="ECO:0000313" key="2">
    <source>
        <dbReference type="EMBL" id="KKN62711.1"/>
    </source>
</evidence>
<comment type="caution">
    <text evidence="2">The sequence shown here is derived from an EMBL/GenBank/DDBJ whole genome shotgun (WGS) entry which is preliminary data.</text>
</comment>
<feature type="transmembrane region" description="Helical" evidence="1">
    <location>
        <begin position="25"/>
        <end position="45"/>
    </location>
</feature>
<keyword evidence="1" id="KW-1133">Transmembrane helix</keyword>
<dbReference type="EMBL" id="LAZR01000616">
    <property type="protein sequence ID" value="KKN62711.1"/>
    <property type="molecule type" value="Genomic_DNA"/>
</dbReference>
<evidence type="ECO:0000256" key="1">
    <source>
        <dbReference type="SAM" id="Phobius"/>
    </source>
</evidence>
<gene>
    <name evidence="2" type="ORF">LCGC14_0509720</name>
</gene>
<protein>
    <submittedName>
        <fullName evidence="2">Uncharacterized protein</fullName>
    </submittedName>
</protein>
<proteinExistence type="predicted"/>
<keyword evidence="1" id="KW-0812">Transmembrane</keyword>
<keyword evidence="1" id="KW-0472">Membrane</keyword>
<sequence>MRTIIIPERIIDVPNWVYWLHSNPVFLVLLGAIGFVLLYFLYFFLMDRYHGWP</sequence>
<organism evidence="2">
    <name type="scientific">marine sediment metagenome</name>
    <dbReference type="NCBI Taxonomy" id="412755"/>
    <lineage>
        <taxon>unclassified sequences</taxon>
        <taxon>metagenomes</taxon>
        <taxon>ecological metagenomes</taxon>
    </lineage>
</organism>
<accession>A0A0F9UNC9</accession>
<name>A0A0F9UNC9_9ZZZZ</name>
<reference evidence="2" key="1">
    <citation type="journal article" date="2015" name="Nature">
        <title>Complex archaea that bridge the gap between prokaryotes and eukaryotes.</title>
        <authorList>
            <person name="Spang A."/>
            <person name="Saw J.H."/>
            <person name="Jorgensen S.L."/>
            <person name="Zaremba-Niedzwiedzka K."/>
            <person name="Martijn J."/>
            <person name="Lind A.E."/>
            <person name="van Eijk R."/>
            <person name="Schleper C."/>
            <person name="Guy L."/>
            <person name="Ettema T.J."/>
        </authorList>
    </citation>
    <scope>NUCLEOTIDE SEQUENCE</scope>
</reference>
<dbReference type="AlphaFoldDB" id="A0A0F9UNC9"/>